<dbReference type="InterPro" id="IPR018117">
    <property type="entry name" value="C5_DNA_meth_AS"/>
</dbReference>
<dbReference type="PROSITE" id="PS50013">
    <property type="entry name" value="CHROMO_2"/>
    <property type="match status" value="1"/>
</dbReference>
<dbReference type="Proteomes" id="UP000504603">
    <property type="component" value="Unplaced"/>
</dbReference>
<dbReference type="NCBIfam" id="TIGR00675">
    <property type="entry name" value="dcm"/>
    <property type="match status" value="1"/>
</dbReference>
<dbReference type="InterPro" id="IPR016197">
    <property type="entry name" value="Chromo-like_dom_sf"/>
</dbReference>
<dbReference type="OrthoDB" id="5376140at2759"/>
<dbReference type="InterPro" id="IPR023780">
    <property type="entry name" value="Chromo_domain"/>
</dbReference>
<dbReference type="PANTHER" id="PTHR10629:SF34">
    <property type="entry name" value="DNA (CYTOSINE-5)-METHYLTRANSFERASE CMT2"/>
    <property type="match status" value="1"/>
</dbReference>
<comment type="catalytic activity">
    <reaction evidence="7 11">
        <text>a 2'-deoxycytidine in DNA + S-adenosyl-L-methionine = a 5-methyl-2'-deoxycytidine in DNA + S-adenosyl-L-homocysteine + H(+)</text>
        <dbReference type="Rhea" id="RHEA:13681"/>
        <dbReference type="Rhea" id="RHEA-COMP:11369"/>
        <dbReference type="Rhea" id="RHEA-COMP:11370"/>
        <dbReference type="ChEBI" id="CHEBI:15378"/>
        <dbReference type="ChEBI" id="CHEBI:57856"/>
        <dbReference type="ChEBI" id="CHEBI:59789"/>
        <dbReference type="ChEBI" id="CHEBI:85452"/>
        <dbReference type="ChEBI" id="CHEBI:85454"/>
        <dbReference type="EC" id="2.1.1.37"/>
    </reaction>
</comment>
<dbReference type="SUPFAM" id="SSF53335">
    <property type="entry name" value="S-adenosyl-L-methionine-dependent methyltransferases"/>
    <property type="match status" value="1"/>
</dbReference>
<feature type="active site" evidence="8 9">
    <location>
        <position position="864"/>
    </location>
</feature>
<gene>
    <name evidence="16" type="primary">LOC111014807</name>
</gene>
<feature type="region of interest" description="Disordered" evidence="12">
    <location>
        <begin position="143"/>
        <end position="181"/>
    </location>
</feature>
<evidence type="ECO:0000256" key="3">
    <source>
        <dbReference type="ARBA" id="ARBA00022679"/>
    </source>
</evidence>
<evidence type="ECO:0000256" key="8">
    <source>
        <dbReference type="PIRSR" id="PIRSR037404-1"/>
    </source>
</evidence>
<dbReference type="GO" id="GO:0006346">
    <property type="term" value="P:DNA methylation-dependent constitutive heterochromatin formation"/>
    <property type="evidence" value="ECO:0007669"/>
    <property type="project" value="InterPro"/>
</dbReference>
<dbReference type="Pfam" id="PF00385">
    <property type="entry name" value="Chromo"/>
    <property type="match status" value="1"/>
</dbReference>
<keyword evidence="3 9" id="KW-0808">Transferase</keyword>
<dbReference type="GO" id="GO:0032259">
    <property type="term" value="P:methylation"/>
    <property type="evidence" value="ECO:0007669"/>
    <property type="project" value="UniProtKB-KW"/>
</dbReference>
<keyword evidence="4 9" id="KW-0949">S-adenosyl-L-methionine</keyword>
<accession>A0A6J1CUW8</accession>
<dbReference type="CDD" id="cd18635">
    <property type="entry name" value="CD_CMT3_like"/>
    <property type="match status" value="1"/>
</dbReference>
<evidence type="ECO:0000256" key="2">
    <source>
        <dbReference type="ARBA" id="ARBA00022603"/>
    </source>
</evidence>
<dbReference type="Gene3D" id="2.30.30.490">
    <property type="match status" value="1"/>
</dbReference>
<evidence type="ECO:0000256" key="9">
    <source>
        <dbReference type="PROSITE-ProRule" id="PRU01016"/>
    </source>
</evidence>
<feature type="domain" description="Chromo" evidence="13">
    <location>
        <begin position="786"/>
        <end position="842"/>
    </location>
</feature>
<evidence type="ECO:0000259" key="14">
    <source>
        <dbReference type="PROSITE" id="PS51038"/>
    </source>
</evidence>
<feature type="region of interest" description="Disordered" evidence="12">
    <location>
        <begin position="650"/>
        <end position="670"/>
    </location>
</feature>
<evidence type="ECO:0000313" key="16">
    <source>
        <dbReference type="RefSeq" id="XP_022145324.1"/>
    </source>
</evidence>
<evidence type="ECO:0000256" key="1">
    <source>
        <dbReference type="ARBA" id="ARBA00004123"/>
    </source>
</evidence>
<dbReference type="FunFam" id="3.40.50.150:FF:000143">
    <property type="entry name" value="DNA (cytosine-5)-methyltransferase 1"/>
    <property type="match status" value="1"/>
</dbReference>
<dbReference type="Pfam" id="PF01426">
    <property type="entry name" value="BAH"/>
    <property type="match status" value="1"/>
</dbReference>
<evidence type="ECO:0000259" key="13">
    <source>
        <dbReference type="PROSITE" id="PS50013"/>
    </source>
</evidence>
<dbReference type="PRINTS" id="PR00105">
    <property type="entry name" value="C5METTRFRASE"/>
</dbReference>
<dbReference type="GO" id="GO:0005634">
    <property type="term" value="C:nucleus"/>
    <property type="evidence" value="ECO:0007669"/>
    <property type="project" value="UniProtKB-SubCell"/>
</dbReference>
<dbReference type="SMART" id="SM00439">
    <property type="entry name" value="BAH"/>
    <property type="match status" value="1"/>
</dbReference>
<sequence length="1262" mass="143130">MRSPLKSRSKSDSISKSKSTSKFRSLPIVSHGNVTADHTPVPLAVFDPKMSRETCLRRSPRLCPSPVHVRLQNVGRNRVTRTRSESASAPPGLRLGLLVNETLMRRSPRLHPALATGSVDETGNLPLIKKCRMLLLMDANDLRRSPRFNGSGTGSSKGEPELSTKTASKKRKSSISESADAKFLRRSPRFDSVKSDERECGLNQGEKATSQCLTYKEEKDEVVKNLEGMEQKAIRRSPRFSSNELENEIRCHISSSKKSSSRKLASLKKDSVDALSLTVYNAETDSSRKLDAEQLSCSKHEEIYEATVSTRSETSNFGVELSHKMEAEPSPVSLSKNYEEEPELFCGNSYFIGGRLLRRSPRLFSDYKDSFNCNVNYCTGFNMKNDKPLSRSPGQSLSSCGNEQSKSLDNQTSKMRHSPQVSIFACGDENSKIRRSYSEFLESGVKYPPGKIRNATCVKKEKKKSKTAIFFVGDPVPADEAQQRWKWRYEMKSQISKGQRMTESDDDEDMIVVNVDCHYTQASIANTIFSLGDCVYIKGEGENDHVGRIIEFFKTTDGDNYFRGQWFYRVEDTVIQEEGAFHDRRRLFYSTVMNDNPLDCIVSKVNITRIKPRVGKKLNCASSFDFYYDMEYCVDYSTFRTLKDDESHKNIDPTPTTTTATSHVPSSKNSLENIPKKADLELLDLFSGCGGMSTGLCLGAKYSSVGLITRWAVDSRKSACESFKLNHPETHVRNETAEDFLDLLKEWEKLCRRYKANDAERTRESRSKLSDDKLKSLDDKLPTSEFEVSRVVDICYGDPTRSGKRGLKFMVHWKGYGPSEDTWEPVEGLSNCQEAIKDFVNRGLRLKILPLPGDVDVICGGPPCQGISGYNRFRNIDCPMDDERNRQIVMFMDIVKFLRPKFVLMENVTDILRFNQASLGRYAMSRLVHMNYQARLGTIAAGCYGLPQFRLRVFLWGAHPSEKLPQFPLPTHEVIVRYWPPPEFERNTVAYDEDQPRELEKALLLQDAISDLPAVLNSESREKMSYEKPPETEFQRYIRSSEYEMTGCETNSTKDSLYDHRPHLLSEDDYLRVCNIPKRKGANFRDLPGVVVGSDNVARRDAGNEVLLPSGKSMVPDYAFTFEQGKSRRPFGRLWWDETVATVVTFPSCHNQVALHPEQDRVLTIREYARLQGFPDYYRFSGTVKERYCQVGNAVAVSVSRALGYSLGLAVRRIGGDEPLMVLPPKFSLSNYIQFQNPPDNDTLVVCFAIISYSHLRILYVI</sequence>
<dbReference type="Gene3D" id="3.40.50.150">
    <property type="entry name" value="Vaccinia Virus protein VP39"/>
    <property type="match status" value="1"/>
</dbReference>
<dbReference type="GO" id="GO:0003677">
    <property type="term" value="F:DNA binding"/>
    <property type="evidence" value="ECO:0007669"/>
    <property type="project" value="UniProtKB-KW"/>
</dbReference>
<feature type="compositionally biased region" description="Polar residues" evidence="12">
    <location>
        <begin position="392"/>
        <end position="413"/>
    </location>
</feature>
<name>A0A6J1CUW8_MOMCH</name>
<dbReference type="InterPro" id="IPR001025">
    <property type="entry name" value="BAH_dom"/>
</dbReference>
<dbReference type="PROSITE" id="PS00094">
    <property type="entry name" value="C5_MTASE_1"/>
    <property type="match status" value="1"/>
</dbReference>
<evidence type="ECO:0000256" key="11">
    <source>
        <dbReference type="RuleBase" id="RU000417"/>
    </source>
</evidence>
<keyword evidence="6" id="KW-0539">Nucleus</keyword>
<feature type="domain" description="BAH" evidence="14">
    <location>
        <begin position="527"/>
        <end position="643"/>
    </location>
</feature>
<evidence type="ECO:0000256" key="5">
    <source>
        <dbReference type="ARBA" id="ARBA00023125"/>
    </source>
</evidence>
<reference evidence="16" key="1">
    <citation type="submission" date="2025-08" db="UniProtKB">
        <authorList>
            <consortium name="RefSeq"/>
        </authorList>
    </citation>
    <scope>IDENTIFICATION</scope>
    <source>
        <strain evidence="16">OHB3-1</strain>
    </source>
</reference>
<keyword evidence="2 9" id="KW-0489">Methyltransferase</keyword>
<dbReference type="InterPro" id="IPR000953">
    <property type="entry name" value="Chromo/chromo_shadow_dom"/>
</dbReference>
<dbReference type="GO" id="GO:0003682">
    <property type="term" value="F:chromatin binding"/>
    <property type="evidence" value="ECO:0007669"/>
    <property type="project" value="InterPro"/>
</dbReference>
<dbReference type="AlphaFoldDB" id="A0A6J1CUW8"/>
<dbReference type="InterPro" id="IPR029063">
    <property type="entry name" value="SAM-dependent_MTases_sf"/>
</dbReference>
<evidence type="ECO:0000256" key="10">
    <source>
        <dbReference type="RuleBase" id="RU000416"/>
    </source>
</evidence>
<dbReference type="SMART" id="SM00298">
    <property type="entry name" value="CHROMO"/>
    <property type="match status" value="1"/>
</dbReference>
<protein>
    <recommendedName>
        <fullName evidence="11">Cytosine-specific methyltransferase</fullName>
        <ecNumber evidence="11">2.1.1.37</ecNumber>
    </recommendedName>
</protein>
<feature type="region of interest" description="Disordered" evidence="12">
    <location>
        <begin position="389"/>
        <end position="419"/>
    </location>
</feature>
<dbReference type="PROSITE" id="PS51679">
    <property type="entry name" value="SAM_MT_C5"/>
    <property type="match status" value="1"/>
</dbReference>
<proteinExistence type="inferred from homology"/>
<dbReference type="GO" id="GO:0044027">
    <property type="term" value="P:negative regulation of gene expression via chromosomal CpG island methylation"/>
    <property type="evidence" value="ECO:0007669"/>
    <property type="project" value="TreeGrafter"/>
</dbReference>
<keyword evidence="5" id="KW-0238">DNA-binding</keyword>
<dbReference type="InterPro" id="IPR050390">
    <property type="entry name" value="C5-Methyltransferase"/>
</dbReference>
<dbReference type="Pfam" id="PF00145">
    <property type="entry name" value="DNA_methylase"/>
    <property type="match status" value="1"/>
</dbReference>
<feature type="region of interest" description="Disordered" evidence="12">
    <location>
        <begin position="1"/>
        <end position="22"/>
    </location>
</feature>
<evidence type="ECO:0000256" key="7">
    <source>
        <dbReference type="ARBA" id="ARBA00047422"/>
    </source>
</evidence>
<evidence type="ECO:0000256" key="6">
    <source>
        <dbReference type="ARBA" id="ARBA00023242"/>
    </source>
</evidence>
<evidence type="ECO:0000256" key="12">
    <source>
        <dbReference type="SAM" id="MobiDB-lite"/>
    </source>
</evidence>
<dbReference type="Gene3D" id="3.90.120.10">
    <property type="entry name" value="DNA Methylase, subunit A, domain 2"/>
    <property type="match status" value="1"/>
</dbReference>
<dbReference type="GO" id="GO:0003886">
    <property type="term" value="F:DNA (cytosine-5-)-methyltransferase activity"/>
    <property type="evidence" value="ECO:0007669"/>
    <property type="project" value="UniProtKB-EC"/>
</dbReference>
<comment type="subcellular location">
    <subcellularLocation>
        <location evidence="1">Nucleus</location>
    </subcellularLocation>
</comment>
<dbReference type="FunFam" id="3.90.120.10:FF:000003">
    <property type="entry name" value="DNA (cytosine-5)-methyltransferase 1"/>
    <property type="match status" value="1"/>
</dbReference>
<dbReference type="InterPro" id="IPR001525">
    <property type="entry name" value="C5_MeTfrase"/>
</dbReference>
<dbReference type="EC" id="2.1.1.37" evidence="11"/>
<dbReference type="GeneID" id="111014807"/>
<dbReference type="PROSITE" id="PS51038">
    <property type="entry name" value="BAH"/>
    <property type="match status" value="1"/>
</dbReference>
<evidence type="ECO:0000313" key="15">
    <source>
        <dbReference type="Proteomes" id="UP000504603"/>
    </source>
</evidence>
<dbReference type="InterPro" id="IPR043151">
    <property type="entry name" value="BAH_sf"/>
</dbReference>
<dbReference type="PANTHER" id="PTHR10629">
    <property type="entry name" value="CYTOSINE-SPECIFIC METHYLTRANSFERASE"/>
    <property type="match status" value="1"/>
</dbReference>
<comment type="similarity">
    <text evidence="9 10">Belongs to the class I-like SAM-binding methyltransferase superfamily. C5-methyltransferase family.</text>
</comment>
<evidence type="ECO:0000256" key="4">
    <source>
        <dbReference type="ARBA" id="ARBA00022691"/>
    </source>
</evidence>
<keyword evidence="15" id="KW-1185">Reference proteome</keyword>
<dbReference type="KEGG" id="mcha:111014807"/>
<organism evidence="15 16">
    <name type="scientific">Momordica charantia</name>
    <name type="common">Bitter gourd</name>
    <name type="synonym">Balsam pear</name>
    <dbReference type="NCBI Taxonomy" id="3673"/>
    <lineage>
        <taxon>Eukaryota</taxon>
        <taxon>Viridiplantae</taxon>
        <taxon>Streptophyta</taxon>
        <taxon>Embryophyta</taxon>
        <taxon>Tracheophyta</taxon>
        <taxon>Spermatophyta</taxon>
        <taxon>Magnoliopsida</taxon>
        <taxon>eudicotyledons</taxon>
        <taxon>Gunneridae</taxon>
        <taxon>Pentapetalae</taxon>
        <taxon>rosids</taxon>
        <taxon>fabids</taxon>
        <taxon>Cucurbitales</taxon>
        <taxon>Cucurbitaceae</taxon>
        <taxon>Momordiceae</taxon>
        <taxon>Momordica</taxon>
    </lineage>
</organism>
<dbReference type="SUPFAM" id="SSF54160">
    <property type="entry name" value="Chromo domain-like"/>
    <property type="match status" value="1"/>
</dbReference>
<dbReference type="RefSeq" id="XP_022145324.1">
    <property type="nucleotide sequence ID" value="XM_022289632.1"/>
</dbReference>